<accession>A0A381P748</accession>
<proteinExistence type="predicted"/>
<dbReference type="EMBL" id="UINC01000868">
    <property type="protein sequence ID" value="SUZ62414.1"/>
    <property type="molecule type" value="Genomic_DNA"/>
</dbReference>
<evidence type="ECO:0000313" key="2">
    <source>
        <dbReference type="EMBL" id="SUZ62414.1"/>
    </source>
</evidence>
<sequence length="483" mass="52895">MNNTKKMARGSSFPLAKFVTFLTWLALCSAIESAGTETTTVSGPITNGTKGGPFSAPRIDLASRGYVMEEFFLDGDASAYEFADGATSTPDGRWNTKREQQSTAYRTRLLVVRPQKDSDFNGTVIVHWQNVTAGYELGSVGDDEYLRGYAWVGVSAQAVGVNGFPGPEAAGLRQWDPERYGSLNHPGDAYSYDIFTQAGRAVGSARTKTGVDPLGGHDVKHLVAAGASQSAGRLRTYINGVHLLENVFDGFIPYIDFSSTIPFAADKGGSRRGMGQRTPIRNDLNVPVFVVNSETEVEAYLPARQPDSKIFRLWEVAGTSHVNIPRSMTASGGAEGPNWMSYQPAYQAAIRHTHNWIVSGIEPPRMPRIAMTNAQAGRRTIERDVDGNAVGGIRLPDLAVPTARHRGAGRFGGGSDNRFAFLYGLSQDFEDEKLAKLYPNRSIFLEKYERELDRCVKEGIILEEDVPSMRNRVTQWAQRLPAS</sequence>
<reference evidence="2" key="1">
    <citation type="submission" date="2018-05" db="EMBL/GenBank/DDBJ databases">
        <authorList>
            <person name="Lanie J.A."/>
            <person name="Ng W.-L."/>
            <person name="Kazmierczak K.M."/>
            <person name="Andrzejewski T.M."/>
            <person name="Davidsen T.M."/>
            <person name="Wayne K.J."/>
            <person name="Tettelin H."/>
            <person name="Glass J.I."/>
            <person name="Rusch D."/>
            <person name="Podicherti R."/>
            <person name="Tsui H.-C.T."/>
            <person name="Winkler M.E."/>
        </authorList>
    </citation>
    <scope>NUCLEOTIDE SEQUENCE</scope>
</reference>
<name>A0A381P748_9ZZZZ</name>
<organism evidence="2">
    <name type="scientific">marine metagenome</name>
    <dbReference type="NCBI Taxonomy" id="408172"/>
    <lineage>
        <taxon>unclassified sequences</taxon>
        <taxon>metagenomes</taxon>
        <taxon>ecological metagenomes</taxon>
    </lineage>
</organism>
<dbReference type="Pfam" id="PF20091">
    <property type="entry name" value="Abhydrolase_10"/>
    <property type="match status" value="1"/>
</dbReference>
<feature type="domain" description="Alpha/beta hydrolase" evidence="1">
    <location>
        <begin position="41"/>
        <end position="469"/>
    </location>
</feature>
<protein>
    <recommendedName>
        <fullName evidence="1">Alpha/beta hydrolase domain-containing protein</fullName>
    </recommendedName>
</protein>
<dbReference type="AlphaFoldDB" id="A0A381P748"/>
<dbReference type="InterPro" id="IPR045394">
    <property type="entry name" value="Abhydrolase_dom"/>
</dbReference>
<evidence type="ECO:0000259" key="1">
    <source>
        <dbReference type="Pfam" id="PF20091"/>
    </source>
</evidence>
<gene>
    <name evidence="2" type="ORF">METZ01_LOCUS15268</name>
</gene>